<feature type="compositionally biased region" description="Basic and acidic residues" evidence="1">
    <location>
        <begin position="30"/>
        <end position="49"/>
    </location>
</feature>
<evidence type="ECO:0000313" key="2">
    <source>
        <dbReference type="EMBL" id="GMH52050.1"/>
    </source>
</evidence>
<keyword evidence="3" id="KW-1185">Reference proteome</keyword>
<accession>A0A9W6ZKR4</accession>
<name>A0A9W6ZKR4_9STRA</name>
<sequence>MSFINTGYAPCPPSPSRSTSFKSKASRASEAMDHVRRVLTRKEEEETNKAKRGNGIVGGNEGDVGGNCGIGGNGGENIGGKDRGGARGSDMGKWGGLGGGGGGRTKIKKKKKIKRTLMGERGGKEIKKVRRNKDDDYMDTSEDKMDTSEDKMGSSSKM</sequence>
<feature type="compositionally biased region" description="Basic and acidic residues" evidence="1">
    <location>
        <begin position="117"/>
        <end position="126"/>
    </location>
</feature>
<evidence type="ECO:0000256" key="1">
    <source>
        <dbReference type="SAM" id="MobiDB-lite"/>
    </source>
</evidence>
<dbReference type="Proteomes" id="UP001165082">
    <property type="component" value="Unassembled WGS sequence"/>
</dbReference>
<organism evidence="2 3">
    <name type="scientific">Triparma retinervis</name>
    <dbReference type="NCBI Taxonomy" id="2557542"/>
    <lineage>
        <taxon>Eukaryota</taxon>
        <taxon>Sar</taxon>
        <taxon>Stramenopiles</taxon>
        <taxon>Ochrophyta</taxon>
        <taxon>Bolidophyceae</taxon>
        <taxon>Parmales</taxon>
        <taxon>Triparmaceae</taxon>
        <taxon>Triparma</taxon>
    </lineage>
</organism>
<protein>
    <submittedName>
        <fullName evidence="2">Uncharacterized protein</fullName>
    </submittedName>
</protein>
<comment type="caution">
    <text evidence="2">The sequence shown here is derived from an EMBL/GenBank/DDBJ whole genome shotgun (WGS) entry which is preliminary data.</text>
</comment>
<feature type="region of interest" description="Disordered" evidence="1">
    <location>
        <begin position="1"/>
        <end position="158"/>
    </location>
</feature>
<feature type="compositionally biased region" description="Gly residues" evidence="1">
    <location>
        <begin position="55"/>
        <end position="78"/>
    </location>
</feature>
<evidence type="ECO:0000313" key="3">
    <source>
        <dbReference type="Proteomes" id="UP001165082"/>
    </source>
</evidence>
<dbReference type="EMBL" id="BRXZ01003301">
    <property type="protein sequence ID" value="GMH52050.1"/>
    <property type="molecule type" value="Genomic_DNA"/>
</dbReference>
<feature type="compositionally biased region" description="Gly residues" evidence="1">
    <location>
        <begin position="93"/>
        <end position="104"/>
    </location>
</feature>
<reference evidence="2" key="1">
    <citation type="submission" date="2022-07" db="EMBL/GenBank/DDBJ databases">
        <title>Genome analysis of Parmales, a sister group of diatoms, reveals the evolutionary specialization of diatoms from phago-mixotrophs to photoautotrophs.</title>
        <authorList>
            <person name="Ban H."/>
            <person name="Sato S."/>
            <person name="Yoshikawa S."/>
            <person name="Kazumasa Y."/>
            <person name="Nakamura Y."/>
            <person name="Ichinomiya M."/>
            <person name="Saitoh K."/>
            <person name="Sato N."/>
            <person name="Blanc-Mathieu R."/>
            <person name="Endo H."/>
            <person name="Kuwata A."/>
            <person name="Ogata H."/>
        </authorList>
    </citation>
    <scope>NUCLEOTIDE SEQUENCE</scope>
</reference>
<feature type="non-terminal residue" evidence="2">
    <location>
        <position position="158"/>
    </location>
</feature>
<feature type="compositionally biased region" description="Basic and acidic residues" evidence="1">
    <location>
        <begin position="141"/>
        <end position="152"/>
    </location>
</feature>
<gene>
    <name evidence="2" type="ORF">TrRE_jg9284</name>
</gene>
<feature type="compositionally biased region" description="Basic residues" evidence="1">
    <location>
        <begin position="105"/>
        <end position="115"/>
    </location>
</feature>
<proteinExistence type="predicted"/>
<dbReference type="AlphaFoldDB" id="A0A9W6ZKR4"/>